<dbReference type="InterPro" id="IPR002016">
    <property type="entry name" value="Haem_peroxidase"/>
</dbReference>
<sequence length="728" mass="80531">MKSFPTAATTLLLTSSTHAFSPSLTSPAVKSSRIALSAMRISAGNTNVADRRGFLISSGVAAATALLSPARAAVAADVDYKAVASDIMDLVKKDPDKGPTLVRLAWHSSGTYDKNTGTGGSGGGTIRFKEELAHGGNAGLGDTAVKWLEPIYAKYDGLSCADLYTLSGVAAIKAMNGPTIGWSSGRVDQPVEAVTPDGRLPNADSGPALADKSDADHIRSIFNRMGFNDQEIVALSGAHALGRCHTTASGYDGPWTPTPTTFNNAYFTLLTSLKWVPKDWSGPPQYVDGATSWGFGAAHSLATEWVKLEDQLVHIDNLDETHYRRVNKVSIPKQLIASKGFMGYFPEGDLSHFQHMVANEVINIMLRKFPTIHEVTERKRKANEDEVDKALSPKVLRFGLSDEDVNQDVDLNMEQGEEDEEVDEEGADEDGINAYTLIWLGVAFNTGIPFDLVGKTRGDFIKDSFGIDEDKLNEIVTTHEQKIGGGVDDVFSYNDSQDGQQMEDFRRALEHVLEDNKCNLGDMKIQEDIESSESDEEANNEHDNELDSESDDEVVNDPILGRIKNKQLQHFKNESKRGKVLNKRLRRLAVFTYGDELSDDTDIMALVKIAGGQGGQGFDSHLIENVQDKVVAFNARFIKMKEYAMKYKKMMHQHFETDDKVKVGQWYDNWKKEFMMLPTDYVLLEDKSFLKWVTAYAKDANKFDKDFAKAFQKLEENGTKGLKATEWV</sequence>
<dbReference type="GO" id="GO:0046872">
    <property type="term" value="F:metal ion binding"/>
    <property type="evidence" value="ECO:0007669"/>
    <property type="project" value="UniProtKB-KW"/>
</dbReference>
<dbReference type="InterPro" id="IPR019794">
    <property type="entry name" value="Peroxidases_AS"/>
</dbReference>
<dbReference type="SUPFAM" id="SSF48113">
    <property type="entry name" value="Heme-dependent peroxidases"/>
    <property type="match status" value="2"/>
</dbReference>
<evidence type="ECO:0000256" key="2">
    <source>
        <dbReference type="ARBA" id="ARBA00004569"/>
    </source>
</evidence>
<dbReference type="PANTHER" id="PTHR31356:SF58">
    <property type="entry name" value="CYTOCHROME C PEROXIDASE, MITOCHONDRIAL"/>
    <property type="match status" value="1"/>
</dbReference>
<dbReference type="GO" id="GO:0005759">
    <property type="term" value="C:mitochondrial matrix"/>
    <property type="evidence" value="ECO:0007669"/>
    <property type="project" value="UniProtKB-SubCell"/>
</dbReference>
<dbReference type="GO" id="GO:0004130">
    <property type="term" value="F:cytochrome-c peroxidase activity"/>
    <property type="evidence" value="ECO:0007669"/>
    <property type="project" value="UniProtKB-EC"/>
</dbReference>
<keyword evidence="3" id="KW-0575">Peroxidase</keyword>
<dbReference type="AlphaFoldDB" id="A0ABD3NP60"/>
<feature type="signal peptide" evidence="15">
    <location>
        <begin position="1"/>
        <end position="19"/>
    </location>
</feature>
<protein>
    <recommendedName>
        <fullName evidence="11">Cytochrome c peroxidase, mitochondrial</fullName>
        <ecNumber evidence="10">1.11.1.5</ecNumber>
    </recommendedName>
</protein>
<comment type="caution">
    <text evidence="17">The sequence shown here is derived from an EMBL/GenBank/DDBJ whole genome shotgun (WGS) entry which is preliminary data.</text>
</comment>
<accession>A0ABD3NP60</accession>
<dbReference type="Gene3D" id="1.10.520.10">
    <property type="match status" value="1"/>
</dbReference>
<keyword evidence="5" id="KW-0479">Metal-binding</keyword>
<gene>
    <name evidence="17" type="ORF">ACHAWO_005626</name>
</gene>
<evidence type="ECO:0000313" key="17">
    <source>
        <dbReference type="EMBL" id="KAL3777714.1"/>
    </source>
</evidence>
<keyword evidence="4" id="KW-0349">Heme</keyword>
<keyword evidence="7" id="KW-0560">Oxidoreductase</keyword>
<keyword evidence="18" id="KW-1185">Reference proteome</keyword>
<dbReference type="PROSITE" id="PS00435">
    <property type="entry name" value="PEROXIDASE_1"/>
    <property type="match status" value="1"/>
</dbReference>
<reference evidence="17 18" key="1">
    <citation type="submission" date="2024-10" db="EMBL/GenBank/DDBJ databases">
        <title>Updated reference genomes for cyclostephanoid diatoms.</title>
        <authorList>
            <person name="Roberts W.R."/>
            <person name="Alverson A.J."/>
        </authorList>
    </citation>
    <scope>NUCLEOTIDE SEQUENCE [LARGE SCALE GENOMIC DNA]</scope>
    <source>
        <strain evidence="17 18">AJA010-31</strain>
    </source>
</reference>
<name>A0ABD3NP60_9STRA</name>
<evidence type="ECO:0000256" key="11">
    <source>
        <dbReference type="ARBA" id="ARBA00040313"/>
    </source>
</evidence>
<dbReference type="InterPro" id="IPR002207">
    <property type="entry name" value="Peroxidase_I"/>
</dbReference>
<feature type="domain" description="Plant heme peroxidase family profile" evidence="16">
    <location>
        <begin position="83"/>
        <end position="286"/>
    </location>
</feature>
<dbReference type="Gene3D" id="1.10.420.10">
    <property type="entry name" value="Peroxidase, domain 2"/>
    <property type="match status" value="2"/>
</dbReference>
<evidence type="ECO:0000256" key="12">
    <source>
        <dbReference type="ARBA" id="ARBA00049265"/>
    </source>
</evidence>
<evidence type="ECO:0000256" key="14">
    <source>
        <dbReference type="SAM" id="MobiDB-lite"/>
    </source>
</evidence>
<feature type="chain" id="PRO_5044759976" description="Cytochrome c peroxidase, mitochondrial" evidence="15">
    <location>
        <begin position="20"/>
        <end position="728"/>
    </location>
</feature>
<evidence type="ECO:0000256" key="15">
    <source>
        <dbReference type="SAM" id="SignalP"/>
    </source>
</evidence>
<keyword evidence="9" id="KW-0496">Mitochondrion</keyword>
<comment type="catalytic activity">
    <reaction evidence="12">
        <text>2 Fe(II)-[cytochrome c] + H2O2 + 2 H(+) = 2 Fe(III)-[cytochrome c] + 2 H2O</text>
        <dbReference type="Rhea" id="RHEA:16581"/>
        <dbReference type="Rhea" id="RHEA-COMP:10350"/>
        <dbReference type="Rhea" id="RHEA-COMP:14399"/>
        <dbReference type="ChEBI" id="CHEBI:15377"/>
        <dbReference type="ChEBI" id="CHEBI:15378"/>
        <dbReference type="ChEBI" id="CHEBI:16240"/>
        <dbReference type="ChEBI" id="CHEBI:29033"/>
        <dbReference type="ChEBI" id="CHEBI:29034"/>
        <dbReference type="EC" id="1.11.1.5"/>
    </reaction>
</comment>
<evidence type="ECO:0000256" key="5">
    <source>
        <dbReference type="ARBA" id="ARBA00022723"/>
    </source>
</evidence>
<evidence type="ECO:0000256" key="6">
    <source>
        <dbReference type="ARBA" id="ARBA00022946"/>
    </source>
</evidence>
<feature type="compositionally biased region" description="Acidic residues" evidence="14">
    <location>
        <begin position="529"/>
        <end position="538"/>
    </location>
</feature>
<proteinExistence type="inferred from homology"/>
<evidence type="ECO:0000256" key="1">
    <source>
        <dbReference type="ARBA" id="ARBA00004305"/>
    </source>
</evidence>
<evidence type="ECO:0000256" key="7">
    <source>
        <dbReference type="ARBA" id="ARBA00023002"/>
    </source>
</evidence>
<dbReference type="Proteomes" id="UP001530400">
    <property type="component" value="Unassembled WGS sequence"/>
</dbReference>
<feature type="compositionally biased region" description="Acidic residues" evidence="14">
    <location>
        <begin position="546"/>
        <end position="555"/>
    </location>
</feature>
<comment type="similarity">
    <text evidence="13">Belongs to the peroxidase family.</text>
</comment>
<organism evidence="17 18">
    <name type="scientific">Cyclotella atomus</name>
    <dbReference type="NCBI Taxonomy" id="382360"/>
    <lineage>
        <taxon>Eukaryota</taxon>
        <taxon>Sar</taxon>
        <taxon>Stramenopiles</taxon>
        <taxon>Ochrophyta</taxon>
        <taxon>Bacillariophyta</taxon>
        <taxon>Coscinodiscophyceae</taxon>
        <taxon>Thalassiosirophycidae</taxon>
        <taxon>Stephanodiscales</taxon>
        <taxon>Stephanodiscaceae</taxon>
        <taxon>Cyclotella</taxon>
    </lineage>
</organism>
<evidence type="ECO:0000256" key="9">
    <source>
        <dbReference type="ARBA" id="ARBA00023128"/>
    </source>
</evidence>
<dbReference type="InterPro" id="IPR010255">
    <property type="entry name" value="Haem_peroxidase_sf"/>
</dbReference>
<evidence type="ECO:0000256" key="8">
    <source>
        <dbReference type="ARBA" id="ARBA00023004"/>
    </source>
</evidence>
<comment type="subcellular location">
    <subcellularLocation>
        <location evidence="2">Mitochondrion intermembrane space</location>
    </subcellularLocation>
    <subcellularLocation>
        <location evidence="1">Mitochondrion matrix</location>
    </subcellularLocation>
</comment>
<dbReference type="InterPro" id="IPR044831">
    <property type="entry name" value="Ccp1-like"/>
</dbReference>
<feature type="region of interest" description="Disordered" evidence="14">
    <location>
        <begin position="529"/>
        <end position="555"/>
    </location>
</feature>
<evidence type="ECO:0000256" key="13">
    <source>
        <dbReference type="RuleBase" id="RU004241"/>
    </source>
</evidence>
<dbReference type="PANTHER" id="PTHR31356">
    <property type="entry name" value="THYLAKOID LUMENAL 29 KDA PROTEIN, CHLOROPLASTIC-RELATED"/>
    <property type="match status" value="1"/>
</dbReference>
<dbReference type="InterPro" id="IPR019793">
    <property type="entry name" value="Peroxidases_heam-ligand_BS"/>
</dbReference>
<dbReference type="EMBL" id="JALLPJ020001030">
    <property type="protein sequence ID" value="KAL3777714.1"/>
    <property type="molecule type" value="Genomic_DNA"/>
</dbReference>
<dbReference type="PROSITE" id="PS00436">
    <property type="entry name" value="PEROXIDASE_2"/>
    <property type="match status" value="1"/>
</dbReference>
<dbReference type="GO" id="GO:0005758">
    <property type="term" value="C:mitochondrial intermembrane space"/>
    <property type="evidence" value="ECO:0007669"/>
    <property type="project" value="UniProtKB-SubCell"/>
</dbReference>
<dbReference type="Pfam" id="PF00141">
    <property type="entry name" value="peroxidase"/>
    <property type="match status" value="1"/>
</dbReference>
<evidence type="ECO:0000313" key="18">
    <source>
        <dbReference type="Proteomes" id="UP001530400"/>
    </source>
</evidence>
<keyword evidence="15" id="KW-0732">Signal</keyword>
<evidence type="ECO:0000256" key="4">
    <source>
        <dbReference type="ARBA" id="ARBA00022617"/>
    </source>
</evidence>
<evidence type="ECO:0000256" key="3">
    <source>
        <dbReference type="ARBA" id="ARBA00022559"/>
    </source>
</evidence>
<evidence type="ECO:0000256" key="10">
    <source>
        <dbReference type="ARBA" id="ARBA00039063"/>
    </source>
</evidence>
<dbReference type="PROSITE" id="PS50873">
    <property type="entry name" value="PEROXIDASE_4"/>
    <property type="match status" value="1"/>
</dbReference>
<keyword evidence="8" id="KW-0408">Iron</keyword>
<keyword evidence="6" id="KW-0809">Transit peptide</keyword>
<dbReference type="InterPro" id="IPR006311">
    <property type="entry name" value="TAT_signal"/>
</dbReference>
<dbReference type="PRINTS" id="PR00459">
    <property type="entry name" value="ASPEROXIDASE"/>
</dbReference>
<evidence type="ECO:0000259" key="16">
    <source>
        <dbReference type="PROSITE" id="PS50873"/>
    </source>
</evidence>
<dbReference type="PROSITE" id="PS51318">
    <property type="entry name" value="TAT"/>
    <property type="match status" value="1"/>
</dbReference>
<dbReference type="PRINTS" id="PR00458">
    <property type="entry name" value="PEROXIDASE"/>
</dbReference>
<dbReference type="EC" id="1.11.1.5" evidence="10"/>